<protein>
    <submittedName>
        <fullName evidence="1">Uncharacterized protein</fullName>
    </submittedName>
</protein>
<organism evidence="1 2">
    <name type="scientific">Synoicihabitans lomoniglobus</name>
    <dbReference type="NCBI Taxonomy" id="2909285"/>
    <lineage>
        <taxon>Bacteria</taxon>
        <taxon>Pseudomonadati</taxon>
        <taxon>Verrucomicrobiota</taxon>
        <taxon>Opitutia</taxon>
        <taxon>Opitutales</taxon>
        <taxon>Opitutaceae</taxon>
        <taxon>Synoicihabitans</taxon>
    </lineage>
</organism>
<name>A0AAE9ZXR3_9BACT</name>
<accession>A0AAE9ZXR3</accession>
<proteinExistence type="predicted"/>
<dbReference type="RefSeq" id="WP_330929470.1">
    <property type="nucleotide sequence ID" value="NZ_CP119075.1"/>
</dbReference>
<dbReference type="KEGG" id="slom:PXH66_22325"/>
<dbReference type="EMBL" id="CP119075">
    <property type="protein sequence ID" value="WED65084.1"/>
    <property type="molecule type" value="Genomic_DNA"/>
</dbReference>
<dbReference type="AlphaFoldDB" id="A0AAE9ZXR3"/>
<reference evidence="1" key="1">
    <citation type="submission" date="2023-03" db="EMBL/GenBank/DDBJ databases">
        <title>Lomoglobus Profundus gen. nov., sp. nov., a novel member of the phylum Verrucomicrobia, isolated from deep-marine sediment of South China Sea.</title>
        <authorList>
            <person name="Ahmad T."/>
            <person name="Ishaq S.E."/>
            <person name="Wang F."/>
        </authorList>
    </citation>
    <scope>NUCLEOTIDE SEQUENCE</scope>
    <source>
        <strain evidence="1">LMO-M01</strain>
    </source>
</reference>
<sequence length="143" mass="16123">MKRRQMNSLASSLCGYLCSRNNDIAGYWGIGKLCLVAQRRRVAKFSFKIRPGETLRIDGYEITGSKVVTDKFVRFGLDTIEGRLSFFEDGRYPYGARKYICGIAIAVTQDGRTGLGLYHVACWAHDASKESRRGNWVQPKGVF</sequence>
<gene>
    <name evidence="1" type="ORF">PXH66_22325</name>
</gene>
<dbReference type="Proteomes" id="UP001218638">
    <property type="component" value="Chromosome"/>
</dbReference>
<evidence type="ECO:0000313" key="1">
    <source>
        <dbReference type="EMBL" id="WED65084.1"/>
    </source>
</evidence>
<evidence type="ECO:0000313" key="2">
    <source>
        <dbReference type="Proteomes" id="UP001218638"/>
    </source>
</evidence>
<keyword evidence="2" id="KW-1185">Reference proteome</keyword>